<accession>A0A1M5YKK8</accession>
<evidence type="ECO:0000259" key="11">
    <source>
        <dbReference type="Pfam" id="PF07992"/>
    </source>
</evidence>
<dbReference type="GO" id="GO:0051536">
    <property type="term" value="F:iron-sulfur cluster binding"/>
    <property type="evidence" value="ECO:0007669"/>
    <property type="project" value="UniProtKB-KW"/>
</dbReference>
<dbReference type="PANTHER" id="PTHR42917">
    <property type="entry name" value="2,4-DIENOYL-COA REDUCTASE"/>
    <property type="match status" value="1"/>
</dbReference>
<sequence>MGSKYEHVFAPIKIRGIDFKNRVTLAPPSPNVANQDGTMSRDFVDWMRPLARGGTSILYVGNATVDKNECHDEETQIDLGTDRCVLPLSWYAEMAAQYNCHASFEVNHNGKDTAFETVGHAPYSASSIITSSEISRAKRLGRAPIPSIEMTHEKIAETVDKFASACYRMKEAGMDIALIHGGHGNLISQFMSPLYNKRQDEYGGTTEKRARFAIEVCDAIRKKVGNNFVIEFRISADEIAPEGMHFDETLKMIEYLQDHIDILHVSAGLHSDFDFKYYRNWCQNFLMPRGFNVHYARDVKKAFPNLLVTTVGSITSLDLGEEILANGWADFVAMCRPLMADPDMPRKYAQNRPEDRRPCLRCDACTRFFPPRPLNCAVNPYSGVFKEIKDGVVPKAPVKKKVAVVGGGPAGLYAMMALCDRGHDVTLYEKTNQLGGSVVPAAHAPFKIDCQDYLKWLLREVTKYPAKILMNTEASKEILDKEAYDAIIVAVGSKPIVPSKIPGISKPHVHWAPDAEMGKVPVGNKLVIVGGGAVGLEAAIDFKQMGKDVTVIEMLDTEKHFVSLRQSSKHAGDEMLAIMEEQRIPLHLNNRLEEVRDDKIICKDLATGELVEYPCDTVLLALGMTPLTDVADALRHSAAETDVFIVGDAKAVGNISTATNGGFQAAIHI</sequence>
<dbReference type="Gene3D" id="3.50.50.60">
    <property type="entry name" value="FAD/NAD(P)-binding domain"/>
    <property type="match status" value="1"/>
</dbReference>
<dbReference type="Proteomes" id="UP000183995">
    <property type="component" value="Unassembled WGS sequence"/>
</dbReference>
<evidence type="ECO:0000256" key="8">
    <source>
        <dbReference type="ARBA" id="ARBA00023004"/>
    </source>
</evidence>
<feature type="domain" description="NADH:flavin oxidoreductase/NADH oxidase N-terminal" evidence="10">
    <location>
        <begin position="8"/>
        <end position="354"/>
    </location>
</feature>
<dbReference type="Gene3D" id="3.40.50.720">
    <property type="entry name" value="NAD(P)-binding Rossmann-like Domain"/>
    <property type="match status" value="1"/>
</dbReference>
<evidence type="ECO:0000313" key="13">
    <source>
        <dbReference type="Proteomes" id="UP000183995"/>
    </source>
</evidence>
<evidence type="ECO:0000256" key="9">
    <source>
        <dbReference type="ARBA" id="ARBA00023014"/>
    </source>
</evidence>
<dbReference type="Pfam" id="PF07992">
    <property type="entry name" value="Pyr_redox_2"/>
    <property type="match status" value="1"/>
</dbReference>
<evidence type="ECO:0000256" key="2">
    <source>
        <dbReference type="ARBA" id="ARBA00001966"/>
    </source>
</evidence>
<dbReference type="GO" id="GO:0016491">
    <property type="term" value="F:oxidoreductase activity"/>
    <property type="evidence" value="ECO:0007669"/>
    <property type="project" value="UniProtKB-KW"/>
</dbReference>
<dbReference type="AlphaFoldDB" id="A0A1M5YKK8"/>
<gene>
    <name evidence="12" type="ORF">SAMN02745823_02575</name>
</gene>
<dbReference type="InterPro" id="IPR023753">
    <property type="entry name" value="FAD/NAD-binding_dom"/>
</dbReference>
<dbReference type="PRINTS" id="PR00469">
    <property type="entry name" value="PNDRDTASEII"/>
</dbReference>
<dbReference type="InterPro" id="IPR051793">
    <property type="entry name" value="NADH:flavin_oxidoreductase"/>
</dbReference>
<dbReference type="RefSeq" id="WP_073079663.1">
    <property type="nucleotide sequence ID" value="NZ_FQXV01000009.1"/>
</dbReference>
<keyword evidence="5" id="KW-0288">FMN</keyword>
<comment type="similarity">
    <text evidence="3">In the N-terminal section; belongs to the NADH:flavin oxidoreductase/NADH oxidase family.</text>
</comment>
<keyword evidence="7" id="KW-0560">Oxidoreductase</keyword>
<comment type="cofactor">
    <cofactor evidence="2">
        <name>[4Fe-4S] cluster</name>
        <dbReference type="ChEBI" id="CHEBI:49883"/>
    </cofactor>
</comment>
<dbReference type="InterPro" id="IPR001155">
    <property type="entry name" value="OxRdtase_FMN_N"/>
</dbReference>
<evidence type="ECO:0000259" key="10">
    <source>
        <dbReference type="Pfam" id="PF00724"/>
    </source>
</evidence>
<keyword evidence="6" id="KW-0479">Metal-binding</keyword>
<dbReference type="EMBL" id="FQXV01000009">
    <property type="protein sequence ID" value="SHI12418.1"/>
    <property type="molecule type" value="Genomic_DNA"/>
</dbReference>
<evidence type="ECO:0000313" key="12">
    <source>
        <dbReference type="EMBL" id="SHI12418.1"/>
    </source>
</evidence>
<dbReference type="PRINTS" id="PR00368">
    <property type="entry name" value="FADPNR"/>
</dbReference>
<keyword evidence="9" id="KW-0411">Iron-sulfur</keyword>
<evidence type="ECO:0000256" key="1">
    <source>
        <dbReference type="ARBA" id="ARBA00001917"/>
    </source>
</evidence>
<evidence type="ECO:0000256" key="4">
    <source>
        <dbReference type="ARBA" id="ARBA00022630"/>
    </source>
</evidence>
<keyword evidence="8" id="KW-0408">Iron</keyword>
<evidence type="ECO:0000256" key="3">
    <source>
        <dbReference type="ARBA" id="ARBA00011048"/>
    </source>
</evidence>
<protein>
    <submittedName>
        <fullName evidence="12">2,4-dienoyl-CoA reductase</fullName>
    </submittedName>
</protein>
<dbReference type="Pfam" id="PF00724">
    <property type="entry name" value="Oxidored_FMN"/>
    <property type="match status" value="1"/>
</dbReference>
<dbReference type="InterPro" id="IPR013785">
    <property type="entry name" value="Aldolase_TIM"/>
</dbReference>
<proteinExistence type="inferred from homology"/>
<dbReference type="PANTHER" id="PTHR42917:SF2">
    <property type="entry name" value="2,4-DIENOYL-COA REDUCTASE [(2E)-ENOYL-COA-PRODUCING]"/>
    <property type="match status" value="1"/>
</dbReference>
<evidence type="ECO:0000256" key="5">
    <source>
        <dbReference type="ARBA" id="ARBA00022643"/>
    </source>
</evidence>
<dbReference type="OrthoDB" id="9776839at2"/>
<dbReference type="STRING" id="1123282.SAMN02745823_02575"/>
<reference evidence="12 13" key="1">
    <citation type="submission" date="2016-11" db="EMBL/GenBank/DDBJ databases">
        <authorList>
            <person name="Jaros S."/>
            <person name="Januszkiewicz K."/>
            <person name="Wedrychowicz H."/>
        </authorList>
    </citation>
    <scope>NUCLEOTIDE SEQUENCE [LARGE SCALE GENOMIC DNA]</scope>
    <source>
        <strain evidence="12 13">DSM 10068</strain>
    </source>
</reference>
<feature type="domain" description="FAD/NAD(P)-binding" evidence="11">
    <location>
        <begin position="400"/>
        <end position="635"/>
    </location>
</feature>
<dbReference type="GO" id="GO:0010181">
    <property type="term" value="F:FMN binding"/>
    <property type="evidence" value="ECO:0007669"/>
    <property type="project" value="InterPro"/>
</dbReference>
<dbReference type="GO" id="GO:0046872">
    <property type="term" value="F:metal ion binding"/>
    <property type="evidence" value="ECO:0007669"/>
    <property type="project" value="UniProtKB-KW"/>
</dbReference>
<comment type="cofactor">
    <cofactor evidence="1">
        <name>FMN</name>
        <dbReference type="ChEBI" id="CHEBI:58210"/>
    </cofactor>
</comment>
<keyword evidence="13" id="KW-1185">Reference proteome</keyword>
<dbReference type="Gene3D" id="3.20.20.70">
    <property type="entry name" value="Aldolase class I"/>
    <property type="match status" value="1"/>
</dbReference>
<organism evidence="12 13">
    <name type="scientific">Sporobacter termitidis DSM 10068</name>
    <dbReference type="NCBI Taxonomy" id="1123282"/>
    <lineage>
        <taxon>Bacteria</taxon>
        <taxon>Bacillati</taxon>
        <taxon>Bacillota</taxon>
        <taxon>Clostridia</taxon>
        <taxon>Eubacteriales</taxon>
        <taxon>Oscillospiraceae</taxon>
        <taxon>Sporobacter</taxon>
    </lineage>
</organism>
<dbReference type="InterPro" id="IPR036188">
    <property type="entry name" value="FAD/NAD-bd_sf"/>
</dbReference>
<name>A0A1M5YKK8_9FIRM</name>
<evidence type="ECO:0000256" key="7">
    <source>
        <dbReference type="ARBA" id="ARBA00023002"/>
    </source>
</evidence>
<dbReference type="CDD" id="cd02803">
    <property type="entry name" value="OYE_like_FMN_family"/>
    <property type="match status" value="1"/>
</dbReference>
<evidence type="ECO:0000256" key="6">
    <source>
        <dbReference type="ARBA" id="ARBA00022723"/>
    </source>
</evidence>
<dbReference type="SUPFAM" id="SSF51905">
    <property type="entry name" value="FAD/NAD(P)-binding domain"/>
    <property type="match status" value="1"/>
</dbReference>
<dbReference type="SUPFAM" id="SSF51395">
    <property type="entry name" value="FMN-linked oxidoreductases"/>
    <property type="match status" value="1"/>
</dbReference>
<keyword evidence="4" id="KW-0285">Flavoprotein</keyword>